<comment type="catalytic activity">
    <reaction evidence="7">
        <text>(S)-4-hydroxy-2-oxopentanoate = acetaldehyde + pyruvate</text>
        <dbReference type="Rhea" id="RHEA:22624"/>
        <dbReference type="ChEBI" id="CHEBI:15343"/>
        <dbReference type="ChEBI" id="CHEBI:15361"/>
        <dbReference type="ChEBI" id="CHEBI:73143"/>
        <dbReference type="EC" id="4.1.3.39"/>
    </reaction>
</comment>
<dbReference type="Gene3D" id="1.10.8.60">
    <property type="match status" value="1"/>
</dbReference>
<feature type="binding site" evidence="7">
    <location>
        <position position="299"/>
    </location>
    <ligand>
        <name>substrate</name>
    </ligand>
</feature>
<dbReference type="GO" id="GO:0003852">
    <property type="term" value="F:2-isopropylmalate synthase activity"/>
    <property type="evidence" value="ECO:0007669"/>
    <property type="project" value="TreeGrafter"/>
</dbReference>
<evidence type="ECO:0000256" key="1">
    <source>
        <dbReference type="ARBA" id="ARBA00008944"/>
    </source>
</evidence>
<name>A0AAW7IG89_9BACI</name>
<dbReference type="GO" id="GO:0030145">
    <property type="term" value="F:manganese ion binding"/>
    <property type="evidence" value="ECO:0007669"/>
    <property type="project" value="UniProtKB-UniRule"/>
</dbReference>
<dbReference type="InterPro" id="IPR012425">
    <property type="entry name" value="DmpG_comm"/>
</dbReference>
<dbReference type="EMBL" id="JAUCEY010000008">
    <property type="protein sequence ID" value="MDM5453908.1"/>
    <property type="molecule type" value="Genomic_DNA"/>
</dbReference>
<dbReference type="SUPFAM" id="SSF51569">
    <property type="entry name" value="Aldolase"/>
    <property type="match status" value="1"/>
</dbReference>
<dbReference type="GO" id="GO:0008701">
    <property type="term" value="F:4-hydroxy-2-oxovalerate aldolase activity"/>
    <property type="evidence" value="ECO:0007669"/>
    <property type="project" value="UniProtKB-UniRule"/>
</dbReference>
<dbReference type="Pfam" id="PF07836">
    <property type="entry name" value="DmpG_comm"/>
    <property type="match status" value="1"/>
</dbReference>
<keyword evidence="4 7" id="KW-0464">Manganese</keyword>
<evidence type="ECO:0000256" key="7">
    <source>
        <dbReference type="HAMAP-Rule" id="MF_01656"/>
    </source>
</evidence>
<evidence type="ECO:0000256" key="3">
    <source>
        <dbReference type="ARBA" id="ARBA00022797"/>
    </source>
</evidence>
<keyword evidence="3 7" id="KW-0058">Aromatic hydrocarbons catabolism</keyword>
<dbReference type="HAMAP" id="MF_01656">
    <property type="entry name" value="HOA"/>
    <property type="match status" value="1"/>
</dbReference>
<feature type="binding site" evidence="7">
    <location>
        <position position="210"/>
    </location>
    <ligand>
        <name>Mn(2+)</name>
        <dbReference type="ChEBI" id="CHEBI:29035"/>
    </ligand>
</feature>
<dbReference type="InterPro" id="IPR017629">
    <property type="entry name" value="4OH_2_O-val_aldolase"/>
</dbReference>
<dbReference type="Gene3D" id="3.20.20.70">
    <property type="entry name" value="Aldolase class I"/>
    <property type="match status" value="1"/>
</dbReference>
<dbReference type="EC" id="4.1.3.39" evidence="7 8"/>
<feature type="domain" description="Pyruvate carboxyltransferase" evidence="9">
    <location>
        <begin position="19"/>
        <end position="269"/>
    </location>
</feature>
<keyword evidence="2 7" id="KW-0479">Metal-binding</keyword>
<dbReference type="GO" id="GO:0009098">
    <property type="term" value="P:L-leucine biosynthetic process"/>
    <property type="evidence" value="ECO:0007669"/>
    <property type="project" value="TreeGrafter"/>
</dbReference>
<reference evidence="10" key="1">
    <citation type="submission" date="2023-06" db="EMBL/GenBank/DDBJ databases">
        <title>Comparative genomics of Bacillaceae isolates and their secondary metabolite potential.</title>
        <authorList>
            <person name="Song L."/>
            <person name="Nielsen L.J."/>
            <person name="Mohite O."/>
            <person name="Xu X."/>
            <person name="Weber T."/>
            <person name="Kovacs A.T."/>
        </authorList>
    </citation>
    <scope>NUCLEOTIDE SEQUENCE</scope>
    <source>
        <strain evidence="10">D8_B_37</strain>
    </source>
</reference>
<dbReference type="InterPro" id="IPR050073">
    <property type="entry name" value="2-IPM_HCS-like"/>
</dbReference>
<dbReference type="InterPro" id="IPR000891">
    <property type="entry name" value="PYR_CT"/>
</dbReference>
<comment type="catalytic activity">
    <reaction evidence="6">
        <text>(S)-4-hydroxy-2-oxohexanoate = propanal + pyruvate</text>
        <dbReference type="Rhea" id="RHEA:36003"/>
        <dbReference type="ChEBI" id="CHEBI:15361"/>
        <dbReference type="ChEBI" id="CHEBI:17153"/>
        <dbReference type="ChEBI" id="CHEBI:73142"/>
        <dbReference type="EC" id="4.1.3.43"/>
    </reaction>
    <physiologicalReaction direction="left-to-right" evidence="6">
        <dbReference type="Rhea" id="RHEA:36004"/>
    </physiologicalReaction>
</comment>
<dbReference type="CDD" id="cd07943">
    <property type="entry name" value="DRE_TIM_HOA"/>
    <property type="match status" value="1"/>
</dbReference>
<evidence type="ECO:0000256" key="6">
    <source>
        <dbReference type="ARBA" id="ARBA00023518"/>
    </source>
</evidence>
<dbReference type="PANTHER" id="PTHR10277:SF9">
    <property type="entry name" value="2-ISOPROPYLMALATE SYNTHASE 1, CHLOROPLASTIC-RELATED"/>
    <property type="match status" value="1"/>
</dbReference>
<evidence type="ECO:0000256" key="8">
    <source>
        <dbReference type="NCBIfam" id="TIGR03217"/>
    </source>
</evidence>
<feature type="site" description="Transition state stabilizer" evidence="7">
    <location>
        <position position="27"/>
    </location>
</feature>
<feature type="binding site" evidence="7">
    <location>
        <position position="208"/>
    </location>
    <ligand>
        <name>substrate</name>
    </ligand>
</feature>
<dbReference type="PANTHER" id="PTHR10277">
    <property type="entry name" value="HOMOCITRATE SYNTHASE-RELATED"/>
    <property type="match status" value="1"/>
</dbReference>
<dbReference type="NCBIfam" id="NF006049">
    <property type="entry name" value="PRK08195.1"/>
    <property type="match status" value="1"/>
</dbReference>
<keyword evidence="5 7" id="KW-0456">Lyase</keyword>
<evidence type="ECO:0000313" key="11">
    <source>
        <dbReference type="Proteomes" id="UP001234602"/>
    </source>
</evidence>
<dbReference type="InterPro" id="IPR035685">
    <property type="entry name" value="DRE_TIM_HOA"/>
</dbReference>
<comment type="caution">
    <text evidence="10">The sequence shown here is derived from an EMBL/GenBank/DDBJ whole genome shotgun (WGS) entry which is preliminary data.</text>
</comment>
<dbReference type="PROSITE" id="PS50991">
    <property type="entry name" value="PYR_CT"/>
    <property type="match status" value="1"/>
</dbReference>
<feature type="active site" description="Proton acceptor" evidence="7">
    <location>
        <position position="31"/>
    </location>
</feature>
<feature type="binding site" evidence="7">
    <location>
        <position position="208"/>
    </location>
    <ligand>
        <name>Mn(2+)</name>
        <dbReference type="ChEBI" id="CHEBI:29035"/>
    </ligand>
</feature>
<dbReference type="AlphaFoldDB" id="A0AAW7IG89"/>
<comment type="similarity">
    <text evidence="1 7">Belongs to the 4-hydroxy-2-oxovalerate aldolase family.</text>
</comment>
<accession>A0AAW7IG89</accession>
<feature type="binding site" evidence="7">
    <location>
        <position position="181"/>
    </location>
    <ligand>
        <name>substrate</name>
    </ligand>
</feature>
<gene>
    <name evidence="10" type="primary">dmpG</name>
    <name evidence="10" type="ORF">QUF89_17340</name>
</gene>
<dbReference type="InterPro" id="IPR013785">
    <property type="entry name" value="Aldolase_TIM"/>
</dbReference>
<dbReference type="SUPFAM" id="SSF89000">
    <property type="entry name" value="post-HMGL domain-like"/>
    <property type="match status" value="1"/>
</dbReference>
<evidence type="ECO:0000313" key="10">
    <source>
        <dbReference type="EMBL" id="MDM5453908.1"/>
    </source>
</evidence>
<dbReference type="Proteomes" id="UP001234602">
    <property type="component" value="Unassembled WGS sequence"/>
</dbReference>
<proteinExistence type="inferred from homology"/>
<organism evidence="10 11">
    <name type="scientific">Peribacillus simplex</name>
    <dbReference type="NCBI Taxonomy" id="1478"/>
    <lineage>
        <taxon>Bacteria</taxon>
        <taxon>Bacillati</taxon>
        <taxon>Bacillota</taxon>
        <taxon>Bacilli</taxon>
        <taxon>Bacillales</taxon>
        <taxon>Bacillaceae</taxon>
        <taxon>Peribacillus</taxon>
    </lineage>
</organism>
<sequence length="353" mass="37906">MFEKSNRNCKGGVHLRKDVLVTEVALRDGSHVVAHQYTIDQVKNMTGKLSAAGVPYIEVSHGDGLGGSSLQYGFSKVNDIELVEAAVEAAGKSVISVLLIPGIGTIDQLREAAHVGAKMARIATHVTEADVSKQHLEAAKHLGMEAIGFLMMSHMASPEKLLEQASLMESYGADAVYVVDSAGSFLPNEVKTRIRLLKSKLNIDIGFHAHNNLSLAVANSLVAIEEGANRIDGSIRCLGAGAGNTQTEVLVAVLDRLGIRTDIDLYKMLDLSEEVGNTIMPKPQEITDSSLIMGYSGVYSSFLLHANKAAKKYGVDARDILMELGRQKVVGGQEDTIIEVAEQMALQKEGTLR</sequence>
<evidence type="ECO:0000256" key="2">
    <source>
        <dbReference type="ARBA" id="ARBA00022723"/>
    </source>
</evidence>
<feature type="binding site" evidence="7">
    <location>
        <position position="28"/>
    </location>
    <ligand>
        <name>Mn(2+)</name>
        <dbReference type="ChEBI" id="CHEBI:29035"/>
    </ligand>
</feature>
<evidence type="ECO:0000256" key="4">
    <source>
        <dbReference type="ARBA" id="ARBA00023211"/>
    </source>
</evidence>
<feature type="binding site" evidence="7">
    <location>
        <begin position="27"/>
        <end position="28"/>
    </location>
    <ligand>
        <name>substrate</name>
    </ligand>
</feature>
<evidence type="ECO:0000256" key="5">
    <source>
        <dbReference type="ARBA" id="ARBA00023239"/>
    </source>
</evidence>
<evidence type="ECO:0000259" key="9">
    <source>
        <dbReference type="PROSITE" id="PS50991"/>
    </source>
</evidence>
<protein>
    <recommendedName>
        <fullName evidence="7 8">4-hydroxy-2-oxovalerate aldolase</fullName>
        <shortName evidence="7">HOA</shortName>
        <ecNumber evidence="7 8">4.1.3.39</ecNumber>
    </recommendedName>
    <alternativeName>
        <fullName evidence="7">4-hydroxy-2-keto-pentanoic acid aldolase</fullName>
    </alternativeName>
    <alternativeName>
        <fullName evidence="7">4-hydroxy-2-oxopentanoate aldolase</fullName>
    </alternativeName>
</protein>
<dbReference type="Pfam" id="PF00682">
    <property type="entry name" value="HMGL-like"/>
    <property type="match status" value="1"/>
</dbReference>
<dbReference type="NCBIfam" id="TIGR03217">
    <property type="entry name" value="4OH_2_O_val_ald"/>
    <property type="match status" value="1"/>
</dbReference>